<keyword evidence="4 6" id="KW-1133">Transmembrane helix</keyword>
<feature type="transmembrane region" description="Helical" evidence="6">
    <location>
        <begin position="182"/>
        <end position="200"/>
    </location>
</feature>
<feature type="transmembrane region" description="Helical" evidence="6">
    <location>
        <begin position="109"/>
        <end position="131"/>
    </location>
</feature>
<comment type="caution">
    <text evidence="7">The sequence shown here is derived from an EMBL/GenBank/DDBJ whole genome shotgun (WGS) entry which is preliminary data.</text>
</comment>
<dbReference type="GO" id="GO:0071555">
    <property type="term" value="P:cell wall organization"/>
    <property type="evidence" value="ECO:0007669"/>
    <property type="project" value="TreeGrafter"/>
</dbReference>
<dbReference type="AlphaFoldDB" id="A0A1G2ENJ6"/>
<gene>
    <name evidence="7" type="ORF">A2365_01360</name>
</gene>
<dbReference type="EMBL" id="MHMM01000015">
    <property type="protein sequence ID" value="OGZ26828.1"/>
    <property type="molecule type" value="Genomic_DNA"/>
</dbReference>
<keyword evidence="3 6" id="KW-0812">Transmembrane</keyword>
<dbReference type="GO" id="GO:0005886">
    <property type="term" value="C:plasma membrane"/>
    <property type="evidence" value="ECO:0007669"/>
    <property type="project" value="TreeGrafter"/>
</dbReference>
<name>A0A1G2ENJ6_9BACT</name>
<reference evidence="7 8" key="1">
    <citation type="journal article" date="2016" name="Nat. Commun.">
        <title>Thousands of microbial genomes shed light on interconnected biogeochemical processes in an aquifer system.</title>
        <authorList>
            <person name="Anantharaman K."/>
            <person name="Brown C.T."/>
            <person name="Hug L.A."/>
            <person name="Sharon I."/>
            <person name="Castelle C.J."/>
            <person name="Probst A.J."/>
            <person name="Thomas B.C."/>
            <person name="Singh A."/>
            <person name="Wilkins M.J."/>
            <person name="Karaoz U."/>
            <person name="Brodie E.L."/>
            <person name="Williams K.H."/>
            <person name="Hubbard S.S."/>
            <person name="Banfield J.F."/>
        </authorList>
    </citation>
    <scope>NUCLEOTIDE SEQUENCE [LARGE SCALE GENOMIC DNA]</scope>
</reference>
<evidence type="ECO:0000256" key="1">
    <source>
        <dbReference type="ARBA" id="ARBA00004141"/>
    </source>
</evidence>
<dbReference type="PANTHER" id="PTHR22926">
    <property type="entry name" value="PHOSPHO-N-ACETYLMURAMOYL-PENTAPEPTIDE-TRANSFERASE"/>
    <property type="match status" value="1"/>
</dbReference>
<dbReference type="InterPro" id="IPR000715">
    <property type="entry name" value="Glycosyl_transferase_4"/>
</dbReference>
<evidence type="ECO:0000256" key="5">
    <source>
        <dbReference type="ARBA" id="ARBA00023136"/>
    </source>
</evidence>
<feature type="transmembrane region" description="Helical" evidence="6">
    <location>
        <begin position="255"/>
        <end position="275"/>
    </location>
</feature>
<dbReference type="Pfam" id="PF00953">
    <property type="entry name" value="Glycos_transf_4"/>
    <property type="match status" value="1"/>
</dbReference>
<accession>A0A1G2ENJ6</accession>
<sequence length="352" mass="39611">MPDLTISVIKVFVLGALSFLVAFLLTPVLTHYLYKYKLWRKEVRTKSIDGKELIFFRQFHSEKEVHVPRFGGLLIWISVSFLAVLFFLLSFTDVWWFEKFNFLSRSQTWLPLFSLIVASLVGLSDDMLQIFKKGKYIAGGLALKWRLLLVVLIGLIGGWWFYYKLGIDNIHVPGNGDFLIGVWYIPFFILVMLAVYSGGVVDGLDGLGGGVFAIMFSAFGGVSLFTGQIDIAAFCFAITGAILAFLWFNIPPARFYMGETGMLGLCCALTVIAFLTDSVLVLPIIGFLLVIESGSVILQLFWKKFFKKKLFLAAPIHHHFEAKGWPHYKITMRFWVVSVVAAIVGVAIRMLG</sequence>
<evidence type="ECO:0000313" key="8">
    <source>
        <dbReference type="Proteomes" id="UP000177740"/>
    </source>
</evidence>
<keyword evidence="5 6" id="KW-0472">Membrane</keyword>
<dbReference type="Proteomes" id="UP000177740">
    <property type="component" value="Unassembled WGS sequence"/>
</dbReference>
<feature type="transmembrane region" description="Helical" evidence="6">
    <location>
        <begin position="73"/>
        <end position="97"/>
    </location>
</feature>
<proteinExistence type="predicted"/>
<evidence type="ECO:0008006" key="9">
    <source>
        <dbReference type="Google" id="ProtNLM"/>
    </source>
</evidence>
<evidence type="ECO:0000256" key="4">
    <source>
        <dbReference type="ARBA" id="ARBA00022989"/>
    </source>
</evidence>
<dbReference type="STRING" id="1801677.A2365_01360"/>
<evidence type="ECO:0000256" key="6">
    <source>
        <dbReference type="SAM" id="Phobius"/>
    </source>
</evidence>
<evidence type="ECO:0000256" key="3">
    <source>
        <dbReference type="ARBA" id="ARBA00022692"/>
    </source>
</evidence>
<feature type="transmembrane region" description="Helical" evidence="6">
    <location>
        <begin position="332"/>
        <end position="351"/>
    </location>
</feature>
<feature type="transmembrane region" description="Helical" evidence="6">
    <location>
        <begin position="143"/>
        <end position="162"/>
    </location>
</feature>
<dbReference type="GO" id="GO:0044038">
    <property type="term" value="P:cell wall macromolecule biosynthetic process"/>
    <property type="evidence" value="ECO:0007669"/>
    <property type="project" value="TreeGrafter"/>
</dbReference>
<feature type="transmembrane region" description="Helical" evidence="6">
    <location>
        <begin position="281"/>
        <end position="302"/>
    </location>
</feature>
<organism evidence="7 8">
    <name type="scientific">Candidatus Nealsonbacteria bacterium RIFOXYB1_FULL_40_15</name>
    <dbReference type="NCBI Taxonomy" id="1801677"/>
    <lineage>
        <taxon>Bacteria</taxon>
        <taxon>Candidatus Nealsoniibacteriota</taxon>
    </lineage>
</organism>
<feature type="transmembrane region" description="Helical" evidence="6">
    <location>
        <begin position="231"/>
        <end position="248"/>
    </location>
</feature>
<protein>
    <recommendedName>
        <fullName evidence="9">Phospho-N-acetylmuramoyl-pentapeptide-transferase</fullName>
    </recommendedName>
</protein>
<evidence type="ECO:0000313" key="7">
    <source>
        <dbReference type="EMBL" id="OGZ26828.1"/>
    </source>
</evidence>
<dbReference type="GO" id="GO:0016780">
    <property type="term" value="F:phosphotransferase activity, for other substituted phosphate groups"/>
    <property type="evidence" value="ECO:0007669"/>
    <property type="project" value="InterPro"/>
</dbReference>
<evidence type="ECO:0000256" key="2">
    <source>
        <dbReference type="ARBA" id="ARBA00022679"/>
    </source>
</evidence>
<keyword evidence="2" id="KW-0808">Transferase</keyword>
<feature type="transmembrane region" description="Helical" evidence="6">
    <location>
        <begin position="12"/>
        <end position="34"/>
    </location>
</feature>
<comment type="subcellular location">
    <subcellularLocation>
        <location evidence="1">Membrane</location>
        <topology evidence="1">Multi-pass membrane protein</topology>
    </subcellularLocation>
</comment>
<dbReference type="PANTHER" id="PTHR22926:SF5">
    <property type="entry name" value="PHOSPHO-N-ACETYLMURAMOYL-PENTAPEPTIDE-TRANSFERASE HOMOLOG"/>
    <property type="match status" value="1"/>
</dbReference>
<feature type="transmembrane region" description="Helical" evidence="6">
    <location>
        <begin position="207"/>
        <end position="225"/>
    </location>
</feature>